<feature type="region of interest" description="Disordered" evidence="1">
    <location>
        <begin position="143"/>
        <end position="164"/>
    </location>
</feature>
<feature type="region of interest" description="Disordered" evidence="1">
    <location>
        <begin position="278"/>
        <end position="298"/>
    </location>
</feature>
<dbReference type="Proteomes" id="UP000051952">
    <property type="component" value="Unassembled WGS sequence"/>
</dbReference>
<evidence type="ECO:0000313" key="2">
    <source>
        <dbReference type="EMBL" id="CUG87261.1"/>
    </source>
</evidence>
<dbReference type="AlphaFoldDB" id="A0A0S4JB18"/>
<name>A0A0S4JB18_BODSA</name>
<proteinExistence type="predicted"/>
<feature type="region of interest" description="Disordered" evidence="1">
    <location>
        <begin position="1"/>
        <end position="43"/>
    </location>
</feature>
<keyword evidence="3" id="KW-1185">Reference proteome</keyword>
<reference evidence="3" key="1">
    <citation type="submission" date="2015-09" db="EMBL/GenBank/DDBJ databases">
        <authorList>
            <consortium name="Pathogen Informatics"/>
        </authorList>
    </citation>
    <scope>NUCLEOTIDE SEQUENCE [LARGE SCALE GENOMIC DNA]</scope>
    <source>
        <strain evidence="3">Lake Konstanz</strain>
    </source>
</reference>
<accession>A0A0S4JB18</accession>
<sequence length="317" mass="33567">MPQSTPPSAIKRAASPRQQQSPSEIQQSSRLRHDPVNDGADNWLKVKEHYNSYIRSGASAAAAEAGGADSPARASSALRKAALETPKYVLGKLVSKVKSGQPSSSFHPSANGTVMYVREPMPAERRKYAPWSQNGINAAHVFESPSRRSGTPTRSGQDGAVSASSVATNIPSSYVGKRIIVMDAKSDPRHQTAIRIVDGGDITMIQDDPRDIGYASRNIQKSGGAGVRPSAGFASNTEREVRWGTDASNQLARTAQAPPPGTYTVLSPFDVSVRKAQAASRSTTATGKKCFGSSGSSRSTNVVVENNVPGPGFYEIP</sequence>
<feature type="compositionally biased region" description="Low complexity" evidence="1">
    <location>
        <begin position="147"/>
        <end position="156"/>
    </location>
</feature>
<feature type="compositionally biased region" description="Low complexity" evidence="1">
    <location>
        <begin position="15"/>
        <end position="29"/>
    </location>
</feature>
<feature type="region of interest" description="Disordered" evidence="1">
    <location>
        <begin position="219"/>
        <end position="240"/>
    </location>
</feature>
<evidence type="ECO:0000313" key="3">
    <source>
        <dbReference type="Proteomes" id="UP000051952"/>
    </source>
</evidence>
<evidence type="ECO:0000256" key="1">
    <source>
        <dbReference type="SAM" id="MobiDB-lite"/>
    </source>
</evidence>
<dbReference type="VEuPathDB" id="TriTrypDB:BSAL_09435"/>
<organism evidence="2 3">
    <name type="scientific">Bodo saltans</name>
    <name type="common">Flagellated protozoan</name>
    <dbReference type="NCBI Taxonomy" id="75058"/>
    <lineage>
        <taxon>Eukaryota</taxon>
        <taxon>Discoba</taxon>
        <taxon>Euglenozoa</taxon>
        <taxon>Kinetoplastea</taxon>
        <taxon>Metakinetoplastina</taxon>
        <taxon>Eubodonida</taxon>
        <taxon>Bodonidae</taxon>
        <taxon>Bodo</taxon>
    </lineage>
</organism>
<protein>
    <submittedName>
        <fullName evidence="2">Uncharacterized protein</fullName>
    </submittedName>
</protein>
<dbReference type="EMBL" id="CYKH01001484">
    <property type="protein sequence ID" value="CUG87261.1"/>
    <property type="molecule type" value="Genomic_DNA"/>
</dbReference>
<gene>
    <name evidence="2" type="ORF">BSAL_09435</name>
</gene>